<organism evidence="2 3">
    <name type="scientific">Pseudoruegeria aquimaris</name>
    <dbReference type="NCBI Taxonomy" id="393663"/>
    <lineage>
        <taxon>Bacteria</taxon>
        <taxon>Pseudomonadati</taxon>
        <taxon>Pseudomonadota</taxon>
        <taxon>Alphaproteobacteria</taxon>
        <taxon>Rhodobacterales</taxon>
        <taxon>Roseobacteraceae</taxon>
        <taxon>Pseudoruegeria</taxon>
    </lineage>
</organism>
<evidence type="ECO:0000313" key="2">
    <source>
        <dbReference type="EMBL" id="SLN21717.1"/>
    </source>
</evidence>
<dbReference type="InterPro" id="IPR011739">
    <property type="entry name" value="GTA_rcc01693"/>
</dbReference>
<feature type="region of interest" description="Disordered" evidence="1">
    <location>
        <begin position="53"/>
        <end position="79"/>
    </location>
</feature>
<proteinExistence type="predicted"/>
<sequence length="79" mass="8482">MAEAAALDWPGLLRLGLHGLGLRPEEFWRLTPHELRLMAGVEASAQPMGRAGLDALLARYPDGPAPGDPEAQENKEGQP</sequence>
<keyword evidence="3" id="KW-1185">Reference proteome</keyword>
<dbReference type="AlphaFoldDB" id="A0A1Y5RP39"/>
<protein>
    <recommendedName>
        <fullName evidence="4">Phage tail assembly chaperone</fullName>
    </recommendedName>
</protein>
<gene>
    <name evidence="2" type="ORF">PSA7680_00819</name>
</gene>
<name>A0A1Y5RP39_9RHOB</name>
<accession>A0A1Y5RP39</accession>
<dbReference type="InterPro" id="IPR019056">
    <property type="entry name" value="Phage_TAC_6"/>
</dbReference>
<reference evidence="2 3" key="1">
    <citation type="submission" date="2017-03" db="EMBL/GenBank/DDBJ databases">
        <authorList>
            <person name="Afonso C.L."/>
            <person name="Miller P.J."/>
            <person name="Scott M.A."/>
            <person name="Spackman E."/>
            <person name="Goraichik I."/>
            <person name="Dimitrov K.M."/>
            <person name="Suarez D.L."/>
            <person name="Swayne D.E."/>
        </authorList>
    </citation>
    <scope>NUCLEOTIDE SEQUENCE [LARGE SCALE GENOMIC DNA]</scope>
    <source>
        <strain evidence="2 3">CECT 7680</strain>
    </source>
</reference>
<dbReference type="Pfam" id="PF09550">
    <property type="entry name" value="Phage_TAC_6"/>
    <property type="match status" value="1"/>
</dbReference>
<evidence type="ECO:0000256" key="1">
    <source>
        <dbReference type="SAM" id="MobiDB-lite"/>
    </source>
</evidence>
<evidence type="ECO:0000313" key="3">
    <source>
        <dbReference type="Proteomes" id="UP000193409"/>
    </source>
</evidence>
<dbReference type="NCBIfam" id="TIGR02216">
    <property type="entry name" value="phage_TIGR02216"/>
    <property type="match status" value="1"/>
</dbReference>
<evidence type="ECO:0008006" key="4">
    <source>
        <dbReference type="Google" id="ProtNLM"/>
    </source>
</evidence>
<dbReference type="RefSeq" id="WP_085867383.1">
    <property type="nucleotide sequence ID" value="NZ_FWFQ01000004.1"/>
</dbReference>
<dbReference type="Proteomes" id="UP000193409">
    <property type="component" value="Unassembled WGS sequence"/>
</dbReference>
<dbReference type="OrthoDB" id="7582980at2"/>
<dbReference type="EMBL" id="FWFQ01000004">
    <property type="protein sequence ID" value="SLN21717.1"/>
    <property type="molecule type" value="Genomic_DNA"/>
</dbReference>